<evidence type="ECO:0000256" key="5">
    <source>
        <dbReference type="ARBA" id="ARBA00023136"/>
    </source>
</evidence>
<dbReference type="RefSeq" id="WP_135069357.1">
    <property type="nucleotide sequence ID" value="NZ_CP038266.1"/>
</dbReference>
<evidence type="ECO:0000256" key="1">
    <source>
        <dbReference type="ARBA" id="ARBA00004651"/>
    </source>
</evidence>
<feature type="transmembrane region" description="Helical" evidence="6">
    <location>
        <begin position="47"/>
        <end position="68"/>
    </location>
</feature>
<proteinExistence type="predicted"/>
<keyword evidence="5 6" id="KW-0472">Membrane</keyword>
<dbReference type="Pfam" id="PF13396">
    <property type="entry name" value="PLDc_N"/>
    <property type="match status" value="1"/>
</dbReference>
<keyword evidence="3 6" id="KW-0812">Transmembrane</keyword>
<keyword evidence="2" id="KW-1003">Cell membrane</keyword>
<gene>
    <name evidence="8" type="ORF">E4K62_16195</name>
</gene>
<evidence type="ECO:0000313" key="9">
    <source>
        <dbReference type="Proteomes" id="UP000295748"/>
    </source>
</evidence>
<reference evidence="8 9" key="1">
    <citation type="submission" date="2019-03" db="EMBL/GenBank/DDBJ databases">
        <authorList>
            <person name="Dong K."/>
        </authorList>
    </citation>
    <scope>NUCLEOTIDE SEQUENCE [LARGE SCALE GENOMIC DNA]</scope>
    <source>
        <strain evidence="9">dk512</strain>
    </source>
</reference>
<evidence type="ECO:0000256" key="3">
    <source>
        <dbReference type="ARBA" id="ARBA00022692"/>
    </source>
</evidence>
<name>A0ABX5SXX2_9MICO</name>
<keyword evidence="9" id="KW-1185">Reference proteome</keyword>
<evidence type="ECO:0000256" key="2">
    <source>
        <dbReference type="ARBA" id="ARBA00022475"/>
    </source>
</evidence>
<accession>A0ABX5SXX2</accession>
<evidence type="ECO:0000259" key="7">
    <source>
        <dbReference type="Pfam" id="PF13396"/>
    </source>
</evidence>
<dbReference type="InterPro" id="IPR027379">
    <property type="entry name" value="CLS_N"/>
</dbReference>
<evidence type="ECO:0000256" key="6">
    <source>
        <dbReference type="SAM" id="Phobius"/>
    </source>
</evidence>
<dbReference type="EMBL" id="CP038266">
    <property type="protein sequence ID" value="QBR90087.1"/>
    <property type="molecule type" value="Genomic_DNA"/>
</dbReference>
<keyword evidence="4 6" id="KW-1133">Transmembrane helix</keyword>
<protein>
    <recommendedName>
        <fullName evidence="7">Cardiolipin synthase N-terminal domain-containing protein</fullName>
    </recommendedName>
</protein>
<sequence>MSDEHSPLIPASYDIVWSIVTVLIIALTIVALVTLARSARRLTATQALIWTVVVLFIPFLGPAAWLTIGRGGVPVERT</sequence>
<evidence type="ECO:0000313" key="8">
    <source>
        <dbReference type="EMBL" id="QBR90087.1"/>
    </source>
</evidence>
<evidence type="ECO:0000256" key="4">
    <source>
        <dbReference type="ARBA" id="ARBA00022989"/>
    </source>
</evidence>
<comment type="subcellular location">
    <subcellularLocation>
        <location evidence="1">Cell membrane</location>
        <topology evidence="1">Multi-pass membrane protein</topology>
    </subcellularLocation>
</comment>
<organism evidence="8 9">
    <name type="scientific">Microbacterium wangchenii</name>
    <dbReference type="NCBI Taxonomy" id="2541726"/>
    <lineage>
        <taxon>Bacteria</taxon>
        <taxon>Bacillati</taxon>
        <taxon>Actinomycetota</taxon>
        <taxon>Actinomycetes</taxon>
        <taxon>Micrococcales</taxon>
        <taxon>Microbacteriaceae</taxon>
        <taxon>Microbacterium</taxon>
    </lineage>
</organism>
<feature type="transmembrane region" description="Helical" evidence="6">
    <location>
        <begin position="15"/>
        <end position="35"/>
    </location>
</feature>
<dbReference type="Proteomes" id="UP000295748">
    <property type="component" value="Chromosome"/>
</dbReference>
<feature type="domain" description="Cardiolipin synthase N-terminal" evidence="7">
    <location>
        <begin position="26"/>
        <end position="70"/>
    </location>
</feature>